<evidence type="ECO:0000313" key="3">
    <source>
        <dbReference type="Proteomes" id="UP000010556"/>
    </source>
</evidence>
<keyword evidence="3" id="KW-1185">Reference proteome</keyword>
<evidence type="ECO:0000256" key="1">
    <source>
        <dbReference type="SAM" id="MobiDB-lite"/>
    </source>
</evidence>
<feature type="region of interest" description="Disordered" evidence="1">
    <location>
        <begin position="28"/>
        <end position="86"/>
    </location>
</feature>
<reference evidence="3" key="1">
    <citation type="journal article" date="2013" name="Science">
        <title>Comparative analysis of bat genomes provides insight into the evolution of flight and immunity.</title>
        <authorList>
            <person name="Zhang G."/>
            <person name="Cowled C."/>
            <person name="Shi Z."/>
            <person name="Huang Z."/>
            <person name="Bishop-Lilly K.A."/>
            <person name="Fang X."/>
            <person name="Wynne J.W."/>
            <person name="Xiong Z."/>
            <person name="Baker M.L."/>
            <person name="Zhao W."/>
            <person name="Tachedjian M."/>
            <person name="Zhu Y."/>
            <person name="Zhou P."/>
            <person name="Jiang X."/>
            <person name="Ng J."/>
            <person name="Yang L."/>
            <person name="Wu L."/>
            <person name="Xiao J."/>
            <person name="Feng Y."/>
            <person name="Chen Y."/>
            <person name="Sun X."/>
            <person name="Zhang Y."/>
            <person name="Marsh G.A."/>
            <person name="Crameri G."/>
            <person name="Broder C.C."/>
            <person name="Frey K.G."/>
            <person name="Wang L.F."/>
            <person name="Wang J."/>
        </authorList>
    </citation>
    <scope>NUCLEOTIDE SEQUENCE [LARGE SCALE GENOMIC DNA]</scope>
</reference>
<dbReference type="EMBL" id="KB113693">
    <property type="protein sequence ID" value="ELK23463.1"/>
    <property type="molecule type" value="Genomic_DNA"/>
</dbReference>
<dbReference type="AlphaFoldDB" id="L5LCV6"/>
<accession>L5LCV6</accession>
<organism evidence="2 3">
    <name type="scientific">Myotis davidii</name>
    <name type="common">David's myotis</name>
    <dbReference type="NCBI Taxonomy" id="225400"/>
    <lineage>
        <taxon>Eukaryota</taxon>
        <taxon>Metazoa</taxon>
        <taxon>Chordata</taxon>
        <taxon>Craniata</taxon>
        <taxon>Vertebrata</taxon>
        <taxon>Euteleostomi</taxon>
        <taxon>Mammalia</taxon>
        <taxon>Eutheria</taxon>
        <taxon>Laurasiatheria</taxon>
        <taxon>Chiroptera</taxon>
        <taxon>Yangochiroptera</taxon>
        <taxon>Vespertilionidae</taxon>
        <taxon>Myotis</taxon>
    </lineage>
</organism>
<evidence type="ECO:0000313" key="2">
    <source>
        <dbReference type="EMBL" id="ELK23463.1"/>
    </source>
</evidence>
<protein>
    <submittedName>
        <fullName evidence="2">Uncharacterized protein</fullName>
    </submittedName>
</protein>
<name>L5LCV6_MYODS</name>
<gene>
    <name evidence="2" type="ORF">MDA_GLEAN10009105</name>
</gene>
<proteinExistence type="predicted"/>
<sequence>MPTNTASASLYGLISNRPSEGALRLFGQKTTPAAAPGAASLDPGPQGPRTPPKGLTRHCGQCASRNGPRKRSEQKAQLENFLQARQ</sequence>
<dbReference type="Proteomes" id="UP000010556">
    <property type="component" value="Unassembled WGS sequence"/>
</dbReference>